<gene>
    <name evidence="1" type="ORF">GSI_07986</name>
</gene>
<protein>
    <submittedName>
        <fullName evidence="1">Uncharacterized protein</fullName>
    </submittedName>
</protein>
<proteinExistence type="predicted"/>
<comment type="caution">
    <text evidence="1">The sequence shown here is derived from an EMBL/GenBank/DDBJ whole genome shotgun (WGS) entry which is preliminary data.</text>
</comment>
<accession>A0A2G8S7P5</accession>
<organism evidence="1 2">
    <name type="scientific">Ganoderma sinense ZZ0214-1</name>
    <dbReference type="NCBI Taxonomy" id="1077348"/>
    <lineage>
        <taxon>Eukaryota</taxon>
        <taxon>Fungi</taxon>
        <taxon>Dikarya</taxon>
        <taxon>Basidiomycota</taxon>
        <taxon>Agaricomycotina</taxon>
        <taxon>Agaricomycetes</taxon>
        <taxon>Polyporales</taxon>
        <taxon>Polyporaceae</taxon>
        <taxon>Ganoderma</taxon>
    </lineage>
</organism>
<dbReference type="AlphaFoldDB" id="A0A2G8S7P5"/>
<sequence>MNVALVFFCPPSQSSCRRSGCGAAANSSLSGTLLESPLLFLGFWGIGARNIFCFSSVLWYACQRSAFVQPLFRRFDPRSHIPYSSPRKLKVPVPGTEHPTHICIVSSSTQTLYIHAIPMGHGVTVSSRIHSIV</sequence>
<dbReference type="Proteomes" id="UP000230002">
    <property type="component" value="Unassembled WGS sequence"/>
</dbReference>
<keyword evidence="2" id="KW-1185">Reference proteome</keyword>
<evidence type="ECO:0000313" key="2">
    <source>
        <dbReference type="Proteomes" id="UP000230002"/>
    </source>
</evidence>
<evidence type="ECO:0000313" key="1">
    <source>
        <dbReference type="EMBL" id="PIL29781.1"/>
    </source>
</evidence>
<reference evidence="1 2" key="1">
    <citation type="journal article" date="2015" name="Sci. Rep.">
        <title>Chromosome-level genome map provides insights into diverse defense mechanisms in the medicinal fungus Ganoderma sinense.</title>
        <authorList>
            <person name="Zhu Y."/>
            <person name="Xu J."/>
            <person name="Sun C."/>
            <person name="Zhou S."/>
            <person name="Xu H."/>
            <person name="Nelson D.R."/>
            <person name="Qian J."/>
            <person name="Song J."/>
            <person name="Luo H."/>
            <person name="Xiang L."/>
            <person name="Li Y."/>
            <person name="Xu Z."/>
            <person name="Ji A."/>
            <person name="Wang L."/>
            <person name="Lu S."/>
            <person name="Hayward A."/>
            <person name="Sun W."/>
            <person name="Li X."/>
            <person name="Schwartz D.C."/>
            <person name="Wang Y."/>
            <person name="Chen S."/>
        </authorList>
    </citation>
    <scope>NUCLEOTIDE SEQUENCE [LARGE SCALE GENOMIC DNA]</scope>
    <source>
        <strain evidence="1 2">ZZ0214-1</strain>
    </source>
</reference>
<name>A0A2G8S7P5_9APHY</name>
<dbReference type="EMBL" id="AYKW01000018">
    <property type="protein sequence ID" value="PIL29781.1"/>
    <property type="molecule type" value="Genomic_DNA"/>
</dbReference>